<keyword evidence="1" id="KW-0175">Coiled coil</keyword>
<feature type="compositionally biased region" description="Polar residues" evidence="2">
    <location>
        <begin position="273"/>
        <end position="296"/>
    </location>
</feature>
<feature type="compositionally biased region" description="Polar residues" evidence="2">
    <location>
        <begin position="314"/>
        <end position="323"/>
    </location>
</feature>
<evidence type="ECO:0000256" key="1">
    <source>
        <dbReference type="SAM" id="Coils"/>
    </source>
</evidence>
<feature type="compositionally biased region" description="Basic and acidic residues" evidence="2">
    <location>
        <begin position="333"/>
        <end position="347"/>
    </location>
</feature>
<dbReference type="Proteomes" id="UP000799750">
    <property type="component" value="Unassembled WGS sequence"/>
</dbReference>
<dbReference type="EMBL" id="MU004184">
    <property type="protein sequence ID" value="KAF2499243.1"/>
    <property type="molecule type" value="Genomic_DNA"/>
</dbReference>
<gene>
    <name evidence="3" type="ORF">BU16DRAFT_578851</name>
</gene>
<feature type="compositionally biased region" description="Basic and acidic residues" evidence="2">
    <location>
        <begin position="457"/>
        <end position="477"/>
    </location>
</feature>
<feature type="region of interest" description="Disordered" evidence="2">
    <location>
        <begin position="267"/>
        <end position="538"/>
    </location>
</feature>
<organism evidence="3 4">
    <name type="scientific">Lophium mytilinum</name>
    <dbReference type="NCBI Taxonomy" id="390894"/>
    <lineage>
        <taxon>Eukaryota</taxon>
        <taxon>Fungi</taxon>
        <taxon>Dikarya</taxon>
        <taxon>Ascomycota</taxon>
        <taxon>Pezizomycotina</taxon>
        <taxon>Dothideomycetes</taxon>
        <taxon>Pleosporomycetidae</taxon>
        <taxon>Mytilinidiales</taxon>
        <taxon>Mytilinidiaceae</taxon>
        <taxon>Lophium</taxon>
    </lineage>
</organism>
<keyword evidence="4" id="KW-1185">Reference proteome</keyword>
<feature type="compositionally biased region" description="Basic and acidic residues" evidence="2">
    <location>
        <begin position="529"/>
        <end position="538"/>
    </location>
</feature>
<dbReference type="AlphaFoldDB" id="A0A6A6R697"/>
<accession>A0A6A6R697</accession>
<evidence type="ECO:0000256" key="2">
    <source>
        <dbReference type="SAM" id="MobiDB-lite"/>
    </source>
</evidence>
<feature type="compositionally biased region" description="Basic and acidic residues" evidence="2">
    <location>
        <begin position="397"/>
        <end position="408"/>
    </location>
</feature>
<feature type="compositionally biased region" description="Polar residues" evidence="2">
    <location>
        <begin position="371"/>
        <end position="380"/>
    </location>
</feature>
<proteinExistence type="predicted"/>
<name>A0A6A6R697_9PEZI</name>
<evidence type="ECO:0000313" key="4">
    <source>
        <dbReference type="Proteomes" id="UP000799750"/>
    </source>
</evidence>
<reference evidence="3" key="1">
    <citation type="journal article" date="2020" name="Stud. Mycol.">
        <title>101 Dothideomycetes genomes: a test case for predicting lifestyles and emergence of pathogens.</title>
        <authorList>
            <person name="Haridas S."/>
            <person name="Albert R."/>
            <person name="Binder M."/>
            <person name="Bloem J."/>
            <person name="Labutti K."/>
            <person name="Salamov A."/>
            <person name="Andreopoulos B."/>
            <person name="Baker S."/>
            <person name="Barry K."/>
            <person name="Bills G."/>
            <person name="Bluhm B."/>
            <person name="Cannon C."/>
            <person name="Castanera R."/>
            <person name="Culley D."/>
            <person name="Daum C."/>
            <person name="Ezra D."/>
            <person name="Gonzalez J."/>
            <person name="Henrissat B."/>
            <person name="Kuo A."/>
            <person name="Liang C."/>
            <person name="Lipzen A."/>
            <person name="Lutzoni F."/>
            <person name="Magnuson J."/>
            <person name="Mondo S."/>
            <person name="Nolan M."/>
            <person name="Ohm R."/>
            <person name="Pangilinan J."/>
            <person name="Park H.-J."/>
            <person name="Ramirez L."/>
            <person name="Alfaro M."/>
            <person name="Sun H."/>
            <person name="Tritt A."/>
            <person name="Yoshinaga Y."/>
            <person name="Zwiers L.-H."/>
            <person name="Turgeon B."/>
            <person name="Goodwin S."/>
            <person name="Spatafora J."/>
            <person name="Crous P."/>
            <person name="Grigoriev I."/>
        </authorList>
    </citation>
    <scope>NUCLEOTIDE SEQUENCE</scope>
    <source>
        <strain evidence="3">CBS 269.34</strain>
    </source>
</reference>
<feature type="compositionally biased region" description="Low complexity" evidence="2">
    <location>
        <begin position="483"/>
        <end position="511"/>
    </location>
</feature>
<feature type="coiled-coil region" evidence="1">
    <location>
        <begin position="539"/>
        <end position="593"/>
    </location>
</feature>
<protein>
    <submittedName>
        <fullName evidence="3">Uncharacterized protein</fullName>
    </submittedName>
</protein>
<sequence length="603" mass="66259">MRCNEKGSSRHAEVHIGVDGPTDLLDEYGEFVAEDGAICCFVGVDVGTKLSIATHFIGKTTYLATDVFIDGILRATKFAACSGKHKMNKKDSINTFLFLQAESKELLRETSIEVTAIRSDVELGPFKEWATQSVGVIEVRFSALRQAGEIYKATDVTWFNEAASWVDVYGLKAMYPSVAPEYELTPRAEGSQDYNKTSTMTKVKKAQVDRPGDGSWAVFRFYYRSQQSIAAAKMAVSYSTADEVKGTSRPLSKLKFVDDSKIEELAPKDESAASKTPAMTKNQVRSKPKSQTSSGNDAPKVSAPPTASSSRSSVQPMETQPGSFDTDEILANLRKEADETKKVRLELQKVAIRAMRKETEQEPDPTAAGEASSNMSSTKPSLEEADESGKMTAESAKSTEVDMVKPDKSLFGPFPENKNQDENIVNKQQDKPVPNKAAQPKSTTKKPHGPANGQISDTKKRADSKSPTRSKDPEQARRPAPIETSEPGSTSTPSAPGGNLPNGPLTPSKRPATPPKTPAAKRSKPGPTTEEHESLDAELVAAREKLLAARHRREEVEKRKEEARRFAEKKKELDNLMEEIQKEEKMAMEAEMEEGEWDFEVVE</sequence>
<evidence type="ECO:0000313" key="3">
    <source>
        <dbReference type="EMBL" id="KAF2499243.1"/>
    </source>
</evidence>
<dbReference type="OrthoDB" id="5309154at2759"/>
<feature type="compositionally biased region" description="Low complexity" evidence="2">
    <location>
        <begin position="303"/>
        <end position="313"/>
    </location>
</feature>